<dbReference type="Pfam" id="PF23344">
    <property type="entry name" value="ZP-N"/>
    <property type="match status" value="1"/>
</dbReference>
<dbReference type="InterPro" id="IPR058899">
    <property type="entry name" value="TGFBR3/Endoglin-like_N"/>
</dbReference>
<feature type="non-terminal residue" evidence="14">
    <location>
        <position position="1"/>
    </location>
</feature>
<evidence type="ECO:0000259" key="13">
    <source>
        <dbReference type="Pfam" id="PF26060"/>
    </source>
</evidence>
<evidence type="ECO:0000256" key="7">
    <source>
        <dbReference type="ARBA" id="ARBA00023136"/>
    </source>
</evidence>
<keyword evidence="2" id="KW-1003">Cell membrane</keyword>
<name>A0A7L2NHA7_PYCJO</name>
<dbReference type="OrthoDB" id="10072329at2759"/>
<evidence type="ECO:0000259" key="12">
    <source>
        <dbReference type="Pfam" id="PF23344"/>
    </source>
</evidence>
<evidence type="ECO:0000313" key="14">
    <source>
        <dbReference type="EMBL" id="NXR71439.1"/>
    </source>
</evidence>
<dbReference type="InterPro" id="IPR055356">
    <property type="entry name" value="ZP-N"/>
</dbReference>
<dbReference type="Gene3D" id="2.60.40.3210">
    <property type="entry name" value="Zona pellucida, ZP-N domain"/>
    <property type="match status" value="1"/>
</dbReference>
<evidence type="ECO:0000256" key="6">
    <source>
        <dbReference type="ARBA" id="ARBA00022989"/>
    </source>
</evidence>
<keyword evidence="5" id="KW-0732">Signal</keyword>
<gene>
    <name evidence="14" type="primary">Eng</name>
    <name evidence="14" type="ORF">PYCJOC_R10384</name>
</gene>
<dbReference type="Pfam" id="PF26060">
    <property type="entry name" value="TGFBR3_N"/>
    <property type="match status" value="2"/>
</dbReference>
<dbReference type="PANTHER" id="PTHR14002">
    <property type="entry name" value="ENDOGLIN/TGF-BETA RECEPTOR TYPE III"/>
    <property type="match status" value="1"/>
</dbReference>
<evidence type="ECO:0000256" key="11">
    <source>
        <dbReference type="SAM" id="Phobius"/>
    </source>
</evidence>
<dbReference type="AlphaFoldDB" id="A0A7L2NHA7"/>
<proteinExistence type="predicted"/>
<evidence type="ECO:0000256" key="8">
    <source>
        <dbReference type="ARBA" id="ARBA00023157"/>
    </source>
</evidence>
<keyword evidence="9" id="KW-0325">Glycoprotein</keyword>
<feature type="domain" description="TGFBR3/Endoglin-like N-terminal" evidence="13">
    <location>
        <begin position="195"/>
        <end position="316"/>
    </location>
</feature>
<keyword evidence="4 11" id="KW-0812">Transmembrane</keyword>
<organism evidence="14 15">
    <name type="scientific">Pycnonotus jocosus</name>
    <name type="common">Red-whiskered bulbul</name>
    <name type="synonym">Lanius jocosus</name>
    <dbReference type="NCBI Taxonomy" id="182897"/>
    <lineage>
        <taxon>Eukaryota</taxon>
        <taxon>Metazoa</taxon>
        <taxon>Chordata</taxon>
        <taxon>Craniata</taxon>
        <taxon>Vertebrata</taxon>
        <taxon>Euteleostomi</taxon>
        <taxon>Archelosauria</taxon>
        <taxon>Archosauria</taxon>
        <taxon>Dinosauria</taxon>
        <taxon>Saurischia</taxon>
        <taxon>Theropoda</taxon>
        <taxon>Coelurosauria</taxon>
        <taxon>Aves</taxon>
        <taxon>Neognathae</taxon>
        <taxon>Neoaves</taxon>
        <taxon>Telluraves</taxon>
        <taxon>Australaves</taxon>
        <taxon>Passeriformes</taxon>
        <taxon>Sylvioidea</taxon>
        <taxon>Pycnonotidae</taxon>
        <taxon>Pycnonotus</taxon>
    </lineage>
</organism>
<feature type="region of interest" description="Disordered" evidence="10">
    <location>
        <begin position="598"/>
        <end position="630"/>
    </location>
</feature>
<dbReference type="Proteomes" id="UP000535705">
    <property type="component" value="Unassembled WGS sequence"/>
</dbReference>
<sequence length="630" mass="69224">DPGRAEGCDLQPVTAEPPITLSYATSTVPQGCVSNSSMGTAHEVHVLSIKWSKPMLPRWIFLCWPPQDTPFPWEGGLVLAQELGRVPKTRVPKLAWPCRGVITTLLSLGPQDAHLSPETVRAPNPEPPVVSSEGRLLAWALAAYRGITSYSELQDPRRVQLYLGEDAHSPPECIPQEHFNAVLHLETEVFFYGMKGCSRSDAQSTRVAHIIHLQSEPSSPITEVNLSLRCPEKSAGNQMLILQSKANFTWSLSLNCHIHFLASGSYKVVSLSSRLLPGELLPDTEQDLIAKAFEKNYSIIASYSAIPASTHINLEIQGHEIVETPVTTTPLVITQPPDLPHQVLLTLKPWKCTDETMEIIIIRSYLEPIKDVVNITLRDISCQAEKNATHFMLKSPLSHCGTSLEGRGYANNELILSLAKDAVLRSVRVGFQCEIPRELFLRLFPTAAFEAPQTELEINKEAFVQCKAGLQVSVTPSPPRDPHRQWQPDGFVTRCWVMEPIQEQHSLVSKEPGGPHLSHPAGVHIFPLSPQPPPPQNDTIFEKVLEVTVKDAWRPVNYRGLGLAAVLGITFGAFLIGALLTAGLWYIYSHTRPISKLQPVSSTAPASESSSTNHSIGSTQSTPCSTSSMA</sequence>
<feature type="domain" description="ZP-N" evidence="12">
    <location>
        <begin position="352"/>
        <end position="434"/>
    </location>
</feature>
<evidence type="ECO:0000256" key="5">
    <source>
        <dbReference type="ARBA" id="ARBA00022729"/>
    </source>
</evidence>
<keyword evidence="6 11" id="KW-1133">Transmembrane helix</keyword>
<dbReference type="PANTHER" id="PTHR14002:SF1">
    <property type="entry name" value="ENDOGLIN"/>
    <property type="match status" value="1"/>
</dbReference>
<feature type="domain" description="TGFBR3/Endoglin-like N-terminal" evidence="13">
    <location>
        <begin position="25"/>
        <end position="189"/>
    </location>
</feature>
<reference evidence="14 15" key="1">
    <citation type="submission" date="2019-09" db="EMBL/GenBank/DDBJ databases">
        <title>Bird 10,000 Genomes (B10K) Project - Family phase.</title>
        <authorList>
            <person name="Zhang G."/>
        </authorList>
    </citation>
    <scope>NUCLEOTIDE SEQUENCE [LARGE SCALE GENOMIC DNA]</scope>
    <source>
        <strain evidence="14">B10K-DU-002-42</strain>
        <tissue evidence="14">Muscle</tissue>
    </source>
</reference>
<evidence type="ECO:0000313" key="15">
    <source>
        <dbReference type="Proteomes" id="UP000535705"/>
    </source>
</evidence>
<feature type="compositionally biased region" description="Low complexity" evidence="10">
    <location>
        <begin position="601"/>
        <end position="612"/>
    </location>
</feature>
<keyword evidence="7 11" id="KW-0472">Membrane</keyword>
<evidence type="ECO:0000256" key="9">
    <source>
        <dbReference type="ARBA" id="ARBA00023180"/>
    </source>
</evidence>
<keyword evidence="15" id="KW-1185">Reference proteome</keyword>
<evidence type="ECO:0000256" key="1">
    <source>
        <dbReference type="ARBA" id="ARBA00004251"/>
    </source>
</evidence>
<keyword evidence="8" id="KW-1015">Disulfide bond</keyword>
<comment type="subcellular location">
    <subcellularLocation>
        <location evidence="1">Cell membrane</location>
        <topology evidence="1">Single-pass type I membrane protein</topology>
    </subcellularLocation>
</comment>
<feature type="transmembrane region" description="Helical" evidence="11">
    <location>
        <begin position="561"/>
        <end position="588"/>
    </location>
</feature>
<evidence type="ECO:0000256" key="10">
    <source>
        <dbReference type="SAM" id="MobiDB-lite"/>
    </source>
</evidence>
<dbReference type="GO" id="GO:0001570">
    <property type="term" value="P:vasculogenesis"/>
    <property type="evidence" value="ECO:0007669"/>
    <property type="project" value="TreeGrafter"/>
</dbReference>
<feature type="compositionally biased region" description="Polar residues" evidence="10">
    <location>
        <begin position="613"/>
        <end position="630"/>
    </location>
</feature>
<dbReference type="EMBL" id="VWYP01001552">
    <property type="protein sequence ID" value="NXR71439.1"/>
    <property type="molecule type" value="Genomic_DNA"/>
</dbReference>
<keyword evidence="3" id="KW-0597">Phosphoprotein</keyword>
<protein>
    <submittedName>
        <fullName evidence="14">EGLN protein</fullName>
    </submittedName>
</protein>
<feature type="non-terminal residue" evidence="14">
    <location>
        <position position="630"/>
    </location>
</feature>
<evidence type="ECO:0000256" key="2">
    <source>
        <dbReference type="ARBA" id="ARBA00022475"/>
    </source>
</evidence>
<comment type="caution">
    <text evidence="14">The sequence shown here is derived from an EMBL/GenBank/DDBJ whole genome shotgun (WGS) entry which is preliminary data.</text>
</comment>
<accession>A0A7L2NHA7</accession>
<evidence type="ECO:0000256" key="4">
    <source>
        <dbReference type="ARBA" id="ARBA00022692"/>
    </source>
</evidence>
<evidence type="ECO:0000256" key="3">
    <source>
        <dbReference type="ARBA" id="ARBA00022553"/>
    </source>
</evidence>